<feature type="compositionally biased region" description="Polar residues" evidence="5">
    <location>
        <begin position="1"/>
        <end position="11"/>
    </location>
</feature>
<dbReference type="STRING" id="78346.BRUM_1224"/>
<protein>
    <recommendedName>
        <fullName evidence="3">Prokaryotic ubiquitin-like protein Pup</fullName>
    </recommendedName>
    <alternativeName>
        <fullName evidence="4">Bacterial ubiquitin-like modifier</fullName>
    </alternativeName>
</protein>
<feature type="region of interest" description="Disordered" evidence="5">
    <location>
        <begin position="1"/>
        <end position="25"/>
    </location>
</feature>
<dbReference type="GO" id="GO:0010498">
    <property type="term" value="P:proteasomal protein catabolic process"/>
    <property type="evidence" value="ECO:0007669"/>
    <property type="project" value="InterPro"/>
</dbReference>
<dbReference type="GO" id="GO:0031386">
    <property type="term" value="F:protein tag activity"/>
    <property type="evidence" value="ECO:0007669"/>
    <property type="project" value="InterPro"/>
</dbReference>
<evidence type="ECO:0000256" key="5">
    <source>
        <dbReference type="SAM" id="MobiDB-lite"/>
    </source>
</evidence>
<dbReference type="Proteomes" id="UP000029078">
    <property type="component" value="Unassembled WGS sequence"/>
</dbReference>
<dbReference type="GO" id="GO:0070490">
    <property type="term" value="P:protein pupylation"/>
    <property type="evidence" value="ECO:0007669"/>
    <property type="project" value="InterPro"/>
</dbReference>
<dbReference type="Pfam" id="PF05639">
    <property type="entry name" value="Pup"/>
    <property type="match status" value="1"/>
</dbReference>
<dbReference type="GO" id="GO:0019941">
    <property type="term" value="P:modification-dependent protein catabolic process"/>
    <property type="evidence" value="ECO:0007669"/>
    <property type="project" value="InterPro"/>
</dbReference>
<dbReference type="EMBL" id="JGZL01000008">
    <property type="protein sequence ID" value="KFI89444.1"/>
    <property type="molecule type" value="Genomic_DNA"/>
</dbReference>
<keyword evidence="7" id="KW-1185">Reference proteome</keyword>
<reference evidence="6 7" key="1">
    <citation type="submission" date="2014-03" db="EMBL/GenBank/DDBJ databases">
        <title>Genomics of Bifidobacteria.</title>
        <authorList>
            <person name="Ventura M."/>
            <person name="Milani C."/>
            <person name="Lugli G.A."/>
        </authorList>
    </citation>
    <scope>NUCLEOTIDE SEQUENCE [LARGE SCALE GENOMIC DNA]</scope>
    <source>
        <strain evidence="6 7">LMG 21811</strain>
    </source>
</reference>
<feature type="compositionally biased region" description="Basic and acidic residues" evidence="5">
    <location>
        <begin position="12"/>
        <end position="21"/>
    </location>
</feature>
<sequence>MPQEFKQQQSVEQDRNEDEAAVRTGAQIDGTVDALDAVLDDIESVLESNAEEYVGSFVQKGGE</sequence>
<dbReference type="GO" id="GO:0070628">
    <property type="term" value="F:proteasome binding"/>
    <property type="evidence" value="ECO:0007669"/>
    <property type="project" value="InterPro"/>
</dbReference>
<dbReference type="InterPro" id="IPR008515">
    <property type="entry name" value="Ubiquitin-like_Pup"/>
</dbReference>
<dbReference type="UniPathway" id="UPA00997"/>
<dbReference type="NCBIfam" id="TIGR03687">
    <property type="entry name" value="pupylate_cterm"/>
    <property type="match status" value="1"/>
</dbReference>
<comment type="caution">
    <text evidence="6">The sequence shown here is derived from an EMBL/GenBank/DDBJ whole genome shotgun (WGS) entry which is preliminary data.</text>
</comment>
<proteinExistence type="inferred from homology"/>
<evidence type="ECO:0000256" key="4">
    <source>
        <dbReference type="ARBA" id="ARBA00032321"/>
    </source>
</evidence>
<evidence type="ECO:0000313" key="6">
    <source>
        <dbReference type="EMBL" id="KFI89444.1"/>
    </source>
</evidence>
<organism evidence="6 7">
    <name type="scientific">Bifidobacterium ruminantium</name>
    <dbReference type="NCBI Taxonomy" id="78346"/>
    <lineage>
        <taxon>Bacteria</taxon>
        <taxon>Bacillati</taxon>
        <taxon>Actinomycetota</taxon>
        <taxon>Actinomycetes</taxon>
        <taxon>Bifidobacteriales</taxon>
        <taxon>Bifidobacteriaceae</taxon>
        <taxon>Bifidobacterium</taxon>
    </lineage>
</organism>
<evidence type="ECO:0000256" key="2">
    <source>
        <dbReference type="ARBA" id="ARBA00010616"/>
    </source>
</evidence>
<gene>
    <name evidence="6" type="ORF">BRUM_1224</name>
</gene>
<evidence type="ECO:0000256" key="1">
    <source>
        <dbReference type="ARBA" id="ARBA00004707"/>
    </source>
</evidence>
<name>A0A087D1P4_BIFRU</name>
<comment type="pathway">
    <text evidence="1">Protein degradation; proteasomal Pup-dependent pathway.</text>
</comment>
<dbReference type="AlphaFoldDB" id="A0A087D1P4"/>
<comment type="similarity">
    <text evidence="2">Belongs to the prokaryotic ubiquitin-like protein family.</text>
</comment>
<dbReference type="RefSeq" id="WP_026646392.1">
    <property type="nucleotide sequence ID" value="NZ_CALLHR010000175.1"/>
</dbReference>
<evidence type="ECO:0000256" key="3">
    <source>
        <dbReference type="ARBA" id="ARBA00016748"/>
    </source>
</evidence>
<dbReference type="eggNOG" id="ENOG5031YAF">
    <property type="taxonomic scope" value="Bacteria"/>
</dbReference>
<evidence type="ECO:0000313" key="7">
    <source>
        <dbReference type="Proteomes" id="UP000029078"/>
    </source>
</evidence>
<accession>A0A087D1P4</accession>